<accession>A0A2W2ETF5</accession>
<proteinExistence type="predicted"/>
<dbReference type="Proteomes" id="UP000249304">
    <property type="component" value="Unassembled WGS sequence"/>
</dbReference>
<keyword evidence="2" id="KW-1185">Reference proteome</keyword>
<name>A0A2W2ETF5_9ACTN</name>
<evidence type="ECO:0000313" key="2">
    <source>
        <dbReference type="Proteomes" id="UP000249304"/>
    </source>
</evidence>
<reference evidence="1 2" key="1">
    <citation type="submission" date="2018-01" db="EMBL/GenBank/DDBJ databases">
        <title>Draft genome sequence of Nonomuraea sp. KC333.</title>
        <authorList>
            <person name="Sahin N."/>
            <person name="Saygin H."/>
            <person name="Ay H."/>
        </authorList>
    </citation>
    <scope>NUCLEOTIDE SEQUENCE [LARGE SCALE GENOMIC DNA]</scope>
    <source>
        <strain evidence="1 2">KC333</strain>
    </source>
</reference>
<gene>
    <name evidence="1" type="ORF">C1J01_11535</name>
</gene>
<sequence>MAAARACGDPLLISAALDAPGTLALRAGRFREAHDVARERLGLVERMDRRHPAAAAEILDAFHNAWLCAFAAGDLCAAMSTAERIVGDELLGTHPYRVAGKLIPPLVLLGRLDEAIEHAEPMWRAWRRSGMPIAAWLSPAASAVALACGLRGDRAAYRLWRARAERALGRGGPAPASDAMIFAAFVDARLAAVTGAAEDAPALVARAFAGSPTAWSAAYARAAAAELAVVAGLPDADRHLAAAAETAGENDWAAACLARARAVAGE</sequence>
<evidence type="ECO:0000313" key="1">
    <source>
        <dbReference type="EMBL" id="PZG19715.1"/>
    </source>
</evidence>
<protein>
    <submittedName>
        <fullName evidence="1">Uncharacterized protein</fullName>
    </submittedName>
</protein>
<organism evidence="1 2">
    <name type="scientific">Nonomuraea aridisoli</name>
    <dbReference type="NCBI Taxonomy" id="2070368"/>
    <lineage>
        <taxon>Bacteria</taxon>
        <taxon>Bacillati</taxon>
        <taxon>Actinomycetota</taxon>
        <taxon>Actinomycetes</taxon>
        <taxon>Streptosporangiales</taxon>
        <taxon>Streptosporangiaceae</taxon>
        <taxon>Nonomuraea</taxon>
    </lineage>
</organism>
<dbReference type="EMBL" id="POUD01000035">
    <property type="protein sequence ID" value="PZG19715.1"/>
    <property type="molecule type" value="Genomic_DNA"/>
</dbReference>
<dbReference type="AlphaFoldDB" id="A0A2W2ETF5"/>
<comment type="caution">
    <text evidence="1">The sequence shown here is derived from an EMBL/GenBank/DDBJ whole genome shotgun (WGS) entry which is preliminary data.</text>
</comment>